<evidence type="ECO:0000256" key="6">
    <source>
        <dbReference type="ARBA" id="ARBA00023163"/>
    </source>
</evidence>
<dbReference type="PROSITE" id="PS50071">
    <property type="entry name" value="HOMEOBOX_2"/>
    <property type="match status" value="1"/>
</dbReference>
<dbReference type="Pfam" id="PF00046">
    <property type="entry name" value="Homeodomain"/>
    <property type="match status" value="1"/>
</dbReference>
<proteinExistence type="inferred from homology"/>
<protein>
    <recommendedName>
        <fullName evidence="10">DNA-binding protein SATB</fullName>
    </recommendedName>
    <alternativeName>
        <fullName evidence="10">Special AT-rich sequence-binding protein</fullName>
    </alternativeName>
</protein>
<evidence type="ECO:0000256" key="7">
    <source>
        <dbReference type="ARBA" id="ARBA00023242"/>
    </source>
</evidence>
<comment type="subcellular location">
    <subcellularLocation>
        <location evidence="1 8 9">Nucleus</location>
    </subcellularLocation>
</comment>
<keyword evidence="5 8" id="KW-0371">Homeobox</keyword>
<feature type="region of interest" description="Disordered" evidence="11">
    <location>
        <begin position="359"/>
        <end position="406"/>
    </location>
</feature>
<feature type="domain" description="CUT" evidence="13">
    <location>
        <begin position="253"/>
        <end position="340"/>
    </location>
</feature>
<organism evidence="14 15">
    <name type="scientific">Conger conger</name>
    <name type="common">Conger eel</name>
    <name type="synonym">Muraena conger</name>
    <dbReference type="NCBI Taxonomy" id="82655"/>
    <lineage>
        <taxon>Eukaryota</taxon>
        <taxon>Metazoa</taxon>
        <taxon>Chordata</taxon>
        <taxon>Craniata</taxon>
        <taxon>Vertebrata</taxon>
        <taxon>Euteleostomi</taxon>
        <taxon>Actinopterygii</taxon>
        <taxon>Neopterygii</taxon>
        <taxon>Teleostei</taxon>
        <taxon>Anguilliformes</taxon>
        <taxon>Congridae</taxon>
        <taxon>Conger</taxon>
    </lineage>
</organism>
<keyword evidence="6 10" id="KW-0804">Transcription</keyword>
<dbReference type="GO" id="GO:0000981">
    <property type="term" value="F:DNA-binding transcription factor activity, RNA polymerase II-specific"/>
    <property type="evidence" value="ECO:0007669"/>
    <property type="project" value="TreeGrafter"/>
</dbReference>
<dbReference type="FunFam" id="1.10.10.60:FF:000070">
    <property type="entry name" value="DNA-binding protein SATB"/>
    <property type="match status" value="1"/>
</dbReference>
<evidence type="ECO:0000256" key="8">
    <source>
        <dbReference type="PROSITE-ProRule" id="PRU00108"/>
    </source>
</evidence>
<accession>A0A9Q1DWF9</accession>
<evidence type="ECO:0000256" key="5">
    <source>
        <dbReference type="ARBA" id="ARBA00023155"/>
    </source>
</evidence>
<dbReference type="AlphaFoldDB" id="A0A9Q1DWF9"/>
<keyword evidence="3 10" id="KW-0805">Transcription regulation</keyword>
<dbReference type="FunFam" id="1.10.260.40:FF:000003">
    <property type="entry name" value="DNA-binding protein SATB"/>
    <property type="match status" value="2"/>
</dbReference>
<feature type="region of interest" description="Disordered" evidence="11">
    <location>
        <begin position="464"/>
        <end position="535"/>
    </location>
</feature>
<feature type="DNA-binding region" description="Homeobox" evidence="8">
    <location>
        <begin position="402"/>
        <end position="462"/>
    </location>
</feature>
<comment type="similarity">
    <text evidence="2 10">Belongs to the CUT homeobox family.</text>
</comment>
<name>A0A9Q1DWF9_CONCO</name>
<feature type="compositionally biased region" description="Low complexity" evidence="11">
    <location>
        <begin position="55"/>
        <end position="85"/>
    </location>
</feature>
<evidence type="ECO:0000256" key="10">
    <source>
        <dbReference type="RuleBase" id="RU361129"/>
    </source>
</evidence>
<evidence type="ECO:0000256" key="1">
    <source>
        <dbReference type="ARBA" id="ARBA00004123"/>
    </source>
</evidence>
<dbReference type="Gene3D" id="1.10.260.40">
    <property type="entry name" value="lambda repressor-like DNA-binding domains"/>
    <property type="match status" value="2"/>
</dbReference>
<dbReference type="SMART" id="SM01109">
    <property type="entry name" value="CUT"/>
    <property type="match status" value="2"/>
</dbReference>
<evidence type="ECO:0000313" key="15">
    <source>
        <dbReference type="Proteomes" id="UP001152803"/>
    </source>
</evidence>
<evidence type="ECO:0000256" key="4">
    <source>
        <dbReference type="ARBA" id="ARBA00023125"/>
    </source>
</evidence>
<feature type="domain" description="Homeobox" evidence="12">
    <location>
        <begin position="400"/>
        <end position="461"/>
    </location>
</feature>
<dbReference type="PANTHER" id="PTHR15116:SF15">
    <property type="entry name" value="DNA-BINDING PROTEIN SATB2"/>
    <property type="match status" value="1"/>
</dbReference>
<dbReference type="PANTHER" id="PTHR15116">
    <property type="entry name" value="DNA-BINDING PROTEIN SATB FAMILY MEMBER"/>
    <property type="match status" value="1"/>
</dbReference>
<dbReference type="GO" id="GO:0005634">
    <property type="term" value="C:nucleus"/>
    <property type="evidence" value="ECO:0007669"/>
    <property type="project" value="UniProtKB-SubCell"/>
</dbReference>
<dbReference type="InterPro" id="IPR003350">
    <property type="entry name" value="CUT_dom"/>
</dbReference>
<dbReference type="CDD" id="cd00086">
    <property type="entry name" value="homeodomain"/>
    <property type="match status" value="1"/>
</dbReference>
<sequence>MWPGRENSEIKVERDSLAEFCVLGQRPPPHLAGLAQLGSLGGGGGSLVKGGSGDPQTPSQQQQQQQQQSQQPQQPSPHGQLHHSPPLRSQLVRQQLAMAHLINQQLAVSRLLAHQHPQTLNQQFLNHPPIPRPGKPGDPGANPGAVEVSPDIYQQVRDELKRASVSQAVSARVAFNRTQGLLSEILRKEEDPRSASQSLLVNLKAMQNFLNLPEMVWERNSDEKLTPEAWASIWKNKPKISNSPKPPGPSPELPLKIESLVNITSAIYDEIQQEMKRAKVSQALFAKVAANKSQGWLCELLRWKENPTPENRTLWENLCTIRRFLTLPQADRDLVYEEESRHHHSERLHTVLHLPADPQALHRQPPQPLKDHSPMREDPVPVSLPGSGVEEGQQAGSSSAKRPRSRTKISLEALGILQSFIQDVGLYPDQEAIHTLSAQLDLPKHTIVKFFQNQRYHYRDEELLSGSEDAESGEDAHDELYGAESGVGMGGASAAAAPLEDGKDKGHLLSQNARPSSLPPCNTSPGPRDTSEHQR</sequence>
<comment type="caution">
    <text evidence="14">The sequence shown here is derived from an EMBL/GenBank/DDBJ whole genome shotgun (WGS) entry which is preliminary data.</text>
</comment>
<dbReference type="SUPFAM" id="SSF46689">
    <property type="entry name" value="Homeodomain-like"/>
    <property type="match status" value="1"/>
</dbReference>
<dbReference type="SUPFAM" id="SSF47413">
    <property type="entry name" value="lambda repressor-like DNA-binding domains"/>
    <property type="match status" value="2"/>
</dbReference>
<dbReference type="Proteomes" id="UP001152803">
    <property type="component" value="Unassembled WGS sequence"/>
</dbReference>
<evidence type="ECO:0000256" key="3">
    <source>
        <dbReference type="ARBA" id="ARBA00023015"/>
    </source>
</evidence>
<keyword evidence="7 8" id="KW-0539">Nucleus</keyword>
<dbReference type="SMART" id="SM00389">
    <property type="entry name" value="HOX"/>
    <property type="match status" value="1"/>
</dbReference>
<gene>
    <name evidence="14" type="ORF">COCON_G00055420</name>
</gene>
<feature type="compositionally biased region" description="Polar residues" evidence="11">
    <location>
        <begin position="509"/>
        <end position="525"/>
    </location>
</feature>
<dbReference type="EMBL" id="JAFJMO010000003">
    <property type="protein sequence ID" value="KAJ8283023.1"/>
    <property type="molecule type" value="Genomic_DNA"/>
</dbReference>
<dbReference type="InterPro" id="IPR001356">
    <property type="entry name" value="HD"/>
</dbReference>
<dbReference type="InterPro" id="IPR010982">
    <property type="entry name" value="Lambda_DNA-bd_dom_sf"/>
</dbReference>
<evidence type="ECO:0000256" key="11">
    <source>
        <dbReference type="SAM" id="MobiDB-lite"/>
    </source>
</evidence>
<dbReference type="Gene3D" id="1.10.10.60">
    <property type="entry name" value="Homeodomain-like"/>
    <property type="match status" value="1"/>
</dbReference>
<keyword evidence="4 8" id="KW-0238">DNA-binding</keyword>
<dbReference type="GO" id="GO:0006338">
    <property type="term" value="P:chromatin remodeling"/>
    <property type="evidence" value="ECO:0007669"/>
    <property type="project" value="InterPro"/>
</dbReference>
<dbReference type="InterPro" id="IPR009057">
    <property type="entry name" value="Homeodomain-like_sf"/>
</dbReference>
<evidence type="ECO:0000313" key="14">
    <source>
        <dbReference type="EMBL" id="KAJ8283023.1"/>
    </source>
</evidence>
<evidence type="ECO:0000256" key="2">
    <source>
        <dbReference type="ARBA" id="ARBA00008190"/>
    </source>
</evidence>
<evidence type="ECO:0000259" key="12">
    <source>
        <dbReference type="PROSITE" id="PS50071"/>
    </source>
</evidence>
<evidence type="ECO:0000259" key="13">
    <source>
        <dbReference type="PROSITE" id="PS51042"/>
    </source>
</evidence>
<dbReference type="PROSITE" id="PS51042">
    <property type="entry name" value="CUT"/>
    <property type="match status" value="2"/>
</dbReference>
<dbReference type="OrthoDB" id="10052721at2759"/>
<feature type="region of interest" description="Disordered" evidence="11">
    <location>
        <begin position="122"/>
        <end position="146"/>
    </location>
</feature>
<feature type="compositionally biased region" description="Gly residues" evidence="11">
    <location>
        <begin position="39"/>
        <end position="53"/>
    </location>
</feature>
<dbReference type="GO" id="GO:0000978">
    <property type="term" value="F:RNA polymerase II cis-regulatory region sequence-specific DNA binding"/>
    <property type="evidence" value="ECO:0007669"/>
    <property type="project" value="TreeGrafter"/>
</dbReference>
<keyword evidence="15" id="KW-1185">Reference proteome</keyword>
<reference evidence="14" key="1">
    <citation type="journal article" date="2023" name="Science">
        <title>Genome structures resolve the early diversification of teleost fishes.</title>
        <authorList>
            <person name="Parey E."/>
            <person name="Louis A."/>
            <person name="Montfort J."/>
            <person name="Bouchez O."/>
            <person name="Roques C."/>
            <person name="Iampietro C."/>
            <person name="Lluch J."/>
            <person name="Castinel A."/>
            <person name="Donnadieu C."/>
            <person name="Desvignes T."/>
            <person name="Floi Bucao C."/>
            <person name="Jouanno E."/>
            <person name="Wen M."/>
            <person name="Mejri S."/>
            <person name="Dirks R."/>
            <person name="Jansen H."/>
            <person name="Henkel C."/>
            <person name="Chen W.J."/>
            <person name="Zahm M."/>
            <person name="Cabau C."/>
            <person name="Klopp C."/>
            <person name="Thompson A.W."/>
            <person name="Robinson-Rechavi M."/>
            <person name="Braasch I."/>
            <person name="Lecointre G."/>
            <person name="Bobe J."/>
            <person name="Postlethwait J.H."/>
            <person name="Berthelot C."/>
            <person name="Roest Crollius H."/>
            <person name="Guiguen Y."/>
        </authorList>
    </citation>
    <scope>NUCLEOTIDE SEQUENCE</scope>
    <source>
        <strain evidence="14">Concon-B</strain>
    </source>
</reference>
<dbReference type="Pfam" id="PF02376">
    <property type="entry name" value="CUT"/>
    <property type="match status" value="2"/>
</dbReference>
<feature type="compositionally biased region" description="Basic and acidic residues" evidence="11">
    <location>
        <begin position="369"/>
        <end position="379"/>
    </location>
</feature>
<dbReference type="InterPro" id="IPR039673">
    <property type="entry name" value="SATB1/SATB2"/>
</dbReference>
<feature type="domain" description="CUT" evidence="13">
    <location>
        <begin position="138"/>
        <end position="225"/>
    </location>
</feature>
<feature type="region of interest" description="Disordered" evidence="11">
    <location>
        <begin position="33"/>
        <end position="85"/>
    </location>
</feature>
<evidence type="ECO:0000256" key="9">
    <source>
        <dbReference type="RuleBase" id="RU000682"/>
    </source>
</evidence>